<dbReference type="GO" id="GO:0008360">
    <property type="term" value="P:regulation of cell shape"/>
    <property type="evidence" value="ECO:0007669"/>
    <property type="project" value="UniProtKB-KW"/>
</dbReference>
<feature type="transmembrane region" description="Helical" evidence="7">
    <location>
        <begin position="73"/>
        <end position="91"/>
    </location>
</feature>
<dbReference type="UniPathway" id="UPA00219"/>
<keyword evidence="3 7" id="KW-0808">Transferase</keyword>
<dbReference type="PANTHER" id="PTHR22926:SF5">
    <property type="entry name" value="PHOSPHO-N-ACETYLMURAMOYL-PENTAPEPTIDE-TRANSFERASE HOMOLOG"/>
    <property type="match status" value="1"/>
</dbReference>
<keyword evidence="7 9" id="KW-0460">Magnesium</keyword>
<evidence type="ECO:0000313" key="10">
    <source>
        <dbReference type="EMBL" id="CAA9533792.1"/>
    </source>
</evidence>
<dbReference type="InterPro" id="IPR018480">
    <property type="entry name" value="PNAcMuramoyl-5peptid_Trfase_CS"/>
</dbReference>
<feature type="transmembrane region" description="Helical" evidence="7">
    <location>
        <begin position="302"/>
        <end position="323"/>
    </location>
</feature>
<evidence type="ECO:0000256" key="7">
    <source>
        <dbReference type="HAMAP-Rule" id="MF_00038"/>
    </source>
</evidence>
<dbReference type="GO" id="GO:0046872">
    <property type="term" value="F:metal ion binding"/>
    <property type="evidence" value="ECO:0007669"/>
    <property type="project" value="UniProtKB-KW"/>
</dbReference>
<dbReference type="CDD" id="cd06852">
    <property type="entry name" value="GT_MraY"/>
    <property type="match status" value="1"/>
</dbReference>
<feature type="transmembrane region" description="Helical" evidence="7">
    <location>
        <begin position="6"/>
        <end position="26"/>
    </location>
</feature>
<keyword evidence="7 9" id="KW-0479">Metal-binding</keyword>
<evidence type="ECO:0000256" key="6">
    <source>
        <dbReference type="ARBA" id="ARBA00023136"/>
    </source>
</evidence>
<feature type="transmembrane region" description="Helical" evidence="7">
    <location>
        <begin position="144"/>
        <end position="165"/>
    </location>
</feature>
<proteinExistence type="inferred from homology"/>
<dbReference type="GO" id="GO:0051301">
    <property type="term" value="P:cell division"/>
    <property type="evidence" value="ECO:0007669"/>
    <property type="project" value="UniProtKB-KW"/>
</dbReference>
<gene>
    <name evidence="7" type="primary">mraY</name>
    <name evidence="10" type="ORF">AVDCRST_MAG67-4539</name>
</gene>
<feature type="binding site" evidence="9">
    <location>
        <position position="170"/>
    </location>
    <ligand>
        <name>Mg(2+)</name>
        <dbReference type="ChEBI" id="CHEBI:18420"/>
    </ligand>
</feature>
<dbReference type="GO" id="GO:0009252">
    <property type="term" value="P:peptidoglycan biosynthetic process"/>
    <property type="evidence" value="ECO:0007669"/>
    <property type="project" value="UniProtKB-UniRule"/>
</dbReference>
<comment type="cofactor">
    <cofactor evidence="7 9">
        <name>Mg(2+)</name>
        <dbReference type="ChEBI" id="CHEBI:18420"/>
    </cofactor>
</comment>
<name>A0A6J4TVQ2_9ACTN</name>
<keyword evidence="7" id="KW-0133">Cell shape</keyword>
<keyword evidence="7" id="KW-0573">Peptidoglycan synthesis</keyword>
<dbReference type="Pfam" id="PF00953">
    <property type="entry name" value="Glycos_transf_4"/>
    <property type="match status" value="1"/>
</dbReference>
<accession>A0A6J4TVQ2</accession>
<dbReference type="GO" id="GO:0005886">
    <property type="term" value="C:plasma membrane"/>
    <property type="evidence" value="ECO:0007669"/>
    <property type="project" value="UniProtKB-SubCell"/>
</dbReference>
<feature type="transmembrane region" description="Helical" evidence="7">
    <location>
        <begin position="227"/>
        <end position="246"/>
    </location>
</feature>
<dbReference type="NCBIfam" id="TIGR00445">
    <property type="entry name" value="mraY"/>
    <property type="match status" value="1"/>
</dbReference>
<comment type="function">
    <text evidence="7">Catalyzes the initial step of the lipid cycle reactions in the biosynthesis of the cell wall peptidoglycan: transfers peptidoglycan precursor phospho-MurNAc-pentapeptide from UDP-MurNAc-pentapeptide onto the lipid carrier undecaprenyl phosphate, yielding undecaprenyl-pyrophosphoryl-MurNAc-pentapeptide, known as lipid I.</text>
</comment>
<evidence type="ECO:0000256" key="2">
    <source>
        <dbReference type="ARBA" id="ARBA00005583"/>
    </source>
</evidence>
<dbReference type="GO" id="GO:0071555">
    <property type="term" value="P:cell wall organization"/>
    <property type="evidence" value="ECO:0007669"/>
    <property type="project" value="UniProtKB-KW"/>
</dbReference>
<evidence type="ECO:0000256" key="4">
    <source>
        <dbReference type="ARBA" id="ARBA00022692"/>
    </source>
</evidence>
<protein>
    <recommendedName>
        <fullName evidence="7 8">Phospho-N-acetylmuramoyl-pentapeptide-transferase</fullName>
        <ecNumber evidence="7 8">2.7.8.13</ecNumber>
    </recommendedName>
    <alternativeName>
        <fullName evidence="7">UDP-MurNAc-pentapeptide phosphotransferase</fullName>
    </alternativeName>
</protein>
<dbReference type="Pfam" id="PF10555">
    <property type="entry name" value="MraY_sig1"/>
    <property type="match status" value="1"/>
</dbReference>
<feature type="binding site" evidence="9">
    <location>
        <position position="231"/>
    </location>
    <ligand>
        <name>Mg(2+)</name>
        <dbReference type="ChEBI" id="CHEBI:18420"/>
    </ligand>
</feature>
<comment type="catalytic activity">
    <reaction evidence="7">
        <text>UDP-N-acetyl-alpha-D-muramoyl-L-alanyl-gamma-D-glutamyl-meso-2,6-diaminopimeloyl-D-alanyl-D-alanine + di-trans,octa-cis-undecaprenyl phosphate = di-trans,octa-cis-undecaprenyl diphospho-N-acetyl-alpha-D-muramoyl-L-alanyl-D-glutamyl-meso-2,6-diaminopimeloyl-D-alanyl-D-alanine + UMP</text>
        <dbReference type="Rhea" id="RHEA:28386"/>
        <dbReference type="ChEBI" id="CHEBI:57865"/>
        <dbReference type="ChEBI" id="CHEBI:60392"/>
        <dbReference type="ChEBI" id="CHEBI:61386"/>
        <dbReference type="ChEBI" id="CHEBI:61387"/>
        <dbReference type="EC" id="2.7.8.13"/>
    </reaction>
</comment>
<comment type="subcellular location">
    <subcellularLocation>
        <location evidence="7">Cell membrane</location>
        <topology evidence="7">Multi-pass membrane protein</topology>
    </subcellularLocation>
    <subcellularLocation>
        <location evidence="1">Membrane</location>
        <topology evidence="1">Multi-pass membrane protein</topology>
    </subcellularLocation>
</comment>
<comment type="pathway">
    <text evidence="7">Cell wall biogenesis; peptidoglycan biosynthesis.</text>
</comment>
<dbReference type="GO" id="GO:0008963">
    <property type="term" value="F:phospho-N-acetylmuramoyl-pentapeptide-transferase activity"/>
    <property type="evidence" value="ECO:0007669"/>
    <property type="project" value="UniProtKB-UniRule"/>
</dbReference>
<comment type="similarity">
    <text evidence="2 7">Belongs to the glycosyltransferase 4 family. MraY subfamily.</text>
</comment>
<keyword evidence="7" id="KW-0961">Cell wall biogenesis/degradation</keyword>
<dbReference type="PANTHER" id="PTHR22926">
    <property type="entry name" value="PHOSPHO-N-ACETYLMURAMOYL-PENTAPEPTIDE-TRANSFERASE"/>
    <property type="match status" value="1"/>
</dbReference>
<dbReference type="AlphaFoldDB" id="A0A6J4TVQ2"/>
<dbReference type="InterPro" id="IPR000715">
    <property type="entry name" value="Glycosyl_transferase_4"/>
</dbReference>
<keyword evidence="7" id="KW-0131">Cell cycle</keyword>
<keyword evidence="7" id="KW-1003">Cell membrane</keyword>
<feature type="transmembrane region" description="Helical" evidence="7">
    <location>
        <begin position="177"/>
        <end position="197"/>
    </location>
</feature>
<reference evidence="10" key="1">
    <citation type="submission" date="2020-02" db="EMBL/GenBank/DDBJ databases">
        <authorList>
            <person name="Meier V. D."/>
        </authorList>
    </citation>
    <scope>NUCLEOTIDE SEQUENCE</scope>
    <source>
        <strain evidence="10">AVDCRST_MAG67</strain>
    </source>
</reference>
<evidence type="ECO:0000256" key="9">
    <source>
        <dbReference type="PIRSR" id="PIRSR600715-1"/>
    </source>
</evidence>
<evidence type="ECO:0000256" key="8">
    <source>
        <dbReference type="NCBIfam" id="TIGR00445"/>
    </source>
</evidence>
<keyword evidence="4 7" id="KW-0812">Transmembrane</keyword>
<dbReference type="InterPro" id="IPR003524">
    <property type="entry name" value="PNAcMuramoyl-5peptid_Trfase"/>
</dbReference>
<feature type="transmembrane region" description="Helical" evidence="7">
    <location>
        <begin position="203"/>
        <end position="220"/>
    </location>
</feature>
<keyword evidence="7" id="KW-0132">Cell division</keyword>
<keyword evidence="6 7" id="KW-0472">Membrane</keyword>
<evidence type="ECO:0000256" key="1">
    <source>
        <dbReference type="ARBA" id="ARBA00004141"/>
    </source>
</evidence>
<sequence length="326" mass="35020">MGEVLIAGTAALLICIFLSPKFIAFLQQREFGQFIREEGPAKHHVKAGTPTMGGIIIVTAISIPFLILSEYDWRAIGVYGAAMGCALLGFADDYTKIVRRRSLGLSARMKLGITILISVGLWWIATEQAGLPQTLRLRIVDYQIDLSFLAGLPFLVLIYIVVAGTTSAVNLTDGLDGLAAGCAAIVALAYIGITFITTGQHDLAILSACVVGACVGFLWFNAFPATIFMGDTGSLALGGAIAGLAVMTKTEILLILLGGIFVVEALSVMIQVFSFQTFRKRPFLMAPIHHHFELLGWSETKIILRFWIIAAICSAIGFTLYQASVA</sequence>
<dbReference type="EMBL" id="CADCVQ010000182">
    <property type="protein sequence ID" value="CAA9533792.1"/>
    <property type="molecule type" value="Genomic_DNA"/>
</dbReference>
<keyword evidence="5 7" id="KW-1133">Transmembrane helix</keyword>
<dbReference type="PROSITE" id="PS01348">
    <property type="entry name" value="MRAY_2"/>
    <property type="match status" value="1"/>
</dbReference>
<organism evidence="10">
    <name type="scientific">uncultured Solirubrobacteraceae bacterium</name>
    <dbReference type="NCBI Taxonomy" id="1162706"/>
    <lineage>
        <taxon>Bacteria</taxon>
        <taxon>Bacillati</taxon>
        <taxon>Actinomycetota</taxon>
        <taxon>Thermoleophilia</taxon>
        <taxon>Solirubrobacterales</taxon>
        <taxon>Solirubrobacteraceae</taxon>
        <taxon>environmental samples</taxon>
    </lineage>
</organism>
<dbReference type="HAMAP" id="MF_00038">
    <property type="entry name" value="MraY"/>
    <property type="match status" value="1"/>
</dbReference>
<dbReference type="PROSITE" id="PS01347">
    <property type="entry name" value="MRAY_1"/>
    <property type="match status" value="1"/>
</dbReference>
<dbReference type="EC" id="2.7.8.13" evidence="7 8"/>
<evidence type="ECO:0000256" key="3">
    <source>
        <dbReference type="ARBA" id="ARBA00022679"/>
    </source>
</evidence>
<feature type="transmembrane region" description="Helical" evidence="7">
    <location>
        <begin position="252"/>
        <end position="275"/>
    </location>
</feature>
<evidence type="ECO:0000256" key="5">
    <source>
        <dbReference type="ARBA" id="ARBA00022989"/>
    </source>
</evidence>
<feature type="transmembrane region" description="Helical" evidence="7">
    <location>
        <begin position="47"/>
        <end position="67"/>
    </location>
</feature>